<name>A0A8S9YIF0_9TREM</name>
<dbReference type="AlphaFoldDB" id="A0A8S9YIF0"/>
<proteinExistence type="predicted"/>
<accession>A0A8S9YIF0</accession>
<comment type="caution">
    <text evidence="1">The sequence shown here is derived from an EMBL/GenBank/DDBJ whole genome shotgun (WGS) entry which is preliminary data.</text>
</comment>
<reference evidence="1" key="1">
    <citation type="submission" date="2019-07" db="EMBL/GenBank/DDBJ databases">
        <title>Annotation for the trematode Paragonimus miyazaki's.</title>
        <authorList>
            <person name="Choi Y.-J."/>
        </authorList>
    </citation>
    <scope>NUCLEOTIDE SEQUENCE</scope>
    <source>
        <strain evidence="1">Japan</strain>
    </source>
</reference>
<dbReference type="Proteomes" id="UP000822476">
    <property type="component" value="Unassembled WGS sequence"/>
</dbReference>
<evidence type="ECO:0000313" key="2">
    <source>
        <dbReference type="Proteomes" id="UP000822476"/>
    </source>
</evidence>
<protein>
    <submittedName>
        <fullName evidence="1">Uncharacterized protein</fullName>
    </submittedName>
</protein>
<evidence type="ECO:0000313" key="1">
    <source>
        <dbReference type="EMBL" id="KAF7234420.1"/>
    </source>
</evidence>
<sequence length="45" mass="5740">MFRVDYHLNYPESLQVYPYIYRILQRTKVFFYATEVRWVHCKHLD</sequence>
<gene>
    <name evidence="1" type="ORF">EG68_12022</name>
</gene>
<dbReference type="EMBL" id="JTDE01009735">
    <property type="protein sequence ID" value="KAF7234420.1"/>
    <property type="molecule type" value="Genomic_DNA"/>
</dbReference>
<keyword evidence="2" id="KW-1185">Reference proteome</keyword>
<organism evidence="1 2">
    <name type="scientific">Paragonimus skrjabini miyazakii</name>
    <dbReference type="NCBI Taxonomy" id="59628"/>
    <lineage>
        <taxon>Eukaryota</taxon>
        <taxon>Metazoa</taxon>
        <taxon>Spiralia</taxon>
        <taxon>Lophotrochozoa</taxon>
        <taxon>Platyhelminthes</taxon>
        <taxon>Trematoda</taxon>
        <taxon>Digenea</taxon>
        <taxon>Plagiorchiida</taxon>
        <taxon>Troglotremata</taxon>
        <taxon>Troglotrematidae</taxon>
        <taxon>Paragonimus</taxon>
    </lineage>
</organism>